<comment type="caution">
    <text evidence="2">The sequence shown here is derived from an EMBL/GenBank/DDBJ whole genome shotgun (WGS) entry which is preliminary data.</text>
</comment>
<name>A0A2P6V3Q0_9CHLO</name>
<feature type="compositionally biased region" description="Low complexity" evidence="1">
    <location>
        <begin position="1"/>
        <end position="12"/>
    </location>
</feature>
<keyword evidence="3" id="KW-1185">Reference proteome</keyword>
<dbReference type="AlphaFoldDB" id="A0A2P6V3Q0"/>
<proteinExistence type="predicted"/>
<evidence type="ECO:0000313" key="2">
    <source>
        <dbReference type="EMBL" id="PSC68722.1"/>
    </source>
</evidence>
<gene>
    <name evidence="2" type="ORF">C2E20_7702</name>
</gene>
<reference evidence="2 3" key="1">
    <citation type="journal article" date="2018" name="Plant J.">
        <title>Genome sequences of Chlorella sorokiniana UTEX 1602 and Micractinium conductrix SAG 241.80: implications to maltose excretion by a green alga.</title>
        <authorList>
            <person name="Arriola M.B."/>
            <person name="Velmurugan N."/>
            <person name="Zhang Y."/>
            <person name="Plunkett M.H."/>
            <person name="Hondzo H."/>
            <person name="Barney B.M."/>
        </authorList>
    </citation>
    <scope>NUCLEOTIDE SEQUENCE [LARGE SCALE GENOMIC DNA]</scope>
    <source>
        <strain evidence="2 3">SAG 241.80</strain>
    </source>
</reference>
<evidence type="ECO:0000256" key="1">
    <source>
        <dbReference type="SAM" id="MobiDB-lite"/>
    </source>
</evidence>
<feature type="region of interest" description="Disordered" evidence="1">
    <location>
        <begin position="1"/>
        <end position="27"/>
    </location>
</feature>
<accession>A0A2P6V3Q0</accession>
<protein>
    <submittedName>
        <fullName evidence="2">Uncharacterized protein</fullName>
    </submittedName>
</protein>
<evidence type="ECO:0000313" key="3">
    <source>
        <dbReference type="Proteomes" id="UP000239649"/>
    </source>
</evidence>
<organism evidence="2 3">
    <name type="scientific">Micractinium conductrix</name>
    <dbReference type="NCBI Taxonomy" id="554055"/>
    <lineage>
        <taxon>Eukaryota</taxon>
        <taxon>Viridiplantae</taxon>
        <taxon>Chlorophyta</taxon>
        <taxon>core chlorophytes</taxon>
        <taxon>Trebouxiophyceae</taxon>
        <taxon>Chlorellales</taxon>
        <taxon>Chlorellaceae</taxon>
        <taxon>Chlorella clade</taxon>
        <taxon>Micractinium</taxon>
    </lineage>
</organism>
<sequence>MTRQASSSSSPSPRWPGERRAAGARTWRRRCCTRRAHRPGRDSCTRCCSGPALRCW</sequence>
<dbReference type="EMBL" id="LHPF02000034">
    <property type="protein sequence ID" value="PSC68722.1"/>
    <property type="molecule type" value="Genomic_DNA"/>
</dbReference>
<dbReference type="Proteomes" id="UP000239649">
    <property type="component" value="Unassembled WGS sequence"/>
</dbReference>